<dbReference type="AlphaFoldDB" id="A0A0F4LX97"/>
<reference evidence="2 3" key="1">
    <citation type="submission" date="2015-01" db="EMBL/GenBank/DDBJ databases">
        <title>Comparative genomics of the lactic acid bacteria isolated from the honey bee gut.</title>
        <authorList>
            <person name="Ellegaard K.M."/>
            <person name="Tamarit D."/>
            <person name="Javelind E."/>
            <person name="Olofsson T."/>
            <person name="Andersson S.G."/>
            <person name="Vasquez A."/>
        </authorList>
    </citation>
    <scope>NUCLEOTIDE SEQUENCE [LARGE SCALE GENOMIC DNA]</scope>
    <source>
        <strain evidence="2 3">Bin4</strain>
    </source>
</reference>
<keyword evidence="3" id="KW-1185">Reference proteome</keyword>
<dbReference type="STRING" id="1218492.JG30_01460"/>
<dbReference type="Proteomes" id="UP000033558">
    <property type="component" value="Unassembled WGS sequence"/>
</dbReference>
<dbReference type="EMBL" id="JXJQ01000002">
    <property type="protein sequence ID" value="KJY63235.1"/>
    <property type="molecule type" value="Genomic_DNA"/>
</dbReference>
<dbReference type="PATRIC" id="fig|1218492.5.peg.259"/>
<evidence type="ECO:0000313" key="2">
    <source>
        <dbReference type="EMBL" id="KJY63235.1"/>
    </source>
</evidence>
<organism evidence="2 3">
    <name type="scientific">Bombilactobacillus mellifer</name>
    <dbReference type="NCBI Taxonomy" id="1218492"/>
    <lineage>
        <taxon>Bacteria</taxon>
        <taxon>Bacillati</taxon>
        <taxon>Bacillota</taxon>
        <taxon>Bacilli</taxon>
        <taxon>Lactobacillales</taxon>
        <taxon>Lactobacillaceae</taxon>
        <taxon>Bombilactobacillus</taxon>
    </lineage>
</organism>
<evidence type="ECO:0000313" key="3">
    <source>
        <dbReference type="Proteomes" id="UP000033558"/>
    </source>
</evidence>
<sequence>MGNDFGLVVFDSTHAAIQTQTLFEQAQLKNRMLTTPGNLSAGCGLSIYFDLADLAQITRLLQQQQVTYRALYQVHKDGLHSQYQLIKNEVRG</sequence>
<dbReference type="Pfam" id="PF11823">
    <property type="entry name" value="Se_S_carrier"/>
    <property type="match status" value="1"/>
</dbReference>
<accession>A0A0F4LX97</accession>
<name>A0A0F4LX97_9LACO</name>
<dbReference type="OrthoDB" id="2187432at2"/>
<gene>
    <name evidence="2" type="ORF">JG30_01460</name>
</gene>
<comment type="caution">
    <text evidence="2">The sequence shown here is derived from an EMBL/GenBank/DDBJ whole genome shotgun (WGS) entry which is preliminary data.</text>
</comment>
<protein>
    <recommendedName>
        <fullName evidence="1">Putative Se/S carrier protein-like domain-containing protein</fullName>
    </recommendedName>
</protein>
<evidence type="ECO:0000259" key="1">
    <source>
        <dbReference type="Pfam" id="PF11823"/>
    </source>
</evidence>
<feature type="domain" description="Putative Se/S carrier protein-like" evidence="1">
    <location>
        <begin position="6"/>
        <end position="73"/>
    </location>
</feature>
<dbReference type="RefSeq" id="WP_046315317.1">
    <property type="nucleotide sequence ID" value="NZ_JBHSZT010000003.1"/>
</dbReference>
<dbReference type="HOGENOM" id="CLU_167443_2_3_9"/>
<proteinExistence type="predicted"/>
<dbReference type="InterPro" id="IPR021778">
    <property type="entry name" value="Se/S_carrier-like"/>
</dbReference>